<dbReference type="RefSeq" id="WP_202859422.1">
    <property type="nucleotide sequence ID" value="NZ_JAEUGD010000067.1"/>
</dbReference>
<accession>A0A937KH70</accession>
<keyword evidence="1" id="KW-0732">Signal</keyword>
<dbReference type="Pfam" id="PF18962">
    <property type="entry name" value="Por_Secre_tail"/>
    <property type="match status" value="1"/>
</dbReference>
<evidence type="ECO:0000313" key="3">
    <source>
        <dbReference type="EMBL" id="MBL6449883.1"/>
    </source>
</evidence>
<evidence type="ECO:0000256" key="1">
    <source>
        <dbReference type="SAM" id="SignalP"/>
    </source>
</evidence>
<dbReference type="AlphaFoldDB" id="A0A937KH70"/>
<dbReference type="Proteomes" id="UP000614216">
    <property type="component" value="Unassembled WGS sequence"/>
</dbReference>
<feature type="signal peptide" evidence="1">
    <location>
        <begin position="1"/>
        <end position="24"/>
    </location>
</feature>
<dbReference type="InterPro" id="IPR026444">
    <property type="entry name" value="Secre_tail"/>
</dbReference>
<organism evidence="3 4">
    <name type="scientific">Fulvivirga marina</name>
    <dbReference type="NCBI Taxonomy" id="2494733"/>
    <lineage>
        <taxon>Bacteria</taxon>
        <taxon>Pseudomonadati</taxon>
        <taxon>Bacteroidota</taxon>
        <taxon>Cytophagia</taxon>
        <taxon>Cytophagales</taxon>
        <taxon>Fulvivirgaceae</taxon>
        <taxon>Fulvivirga</taxon>
    </lineage>
</organism>
<keyword evidence="4" id="KW-1185">Reference proteome</keyword>
<proteinExistence type="predicted"/>
<sequence>MKTIVKAIVLLSILQLAVCSQSFACWPTGNVTWTGNTDSDWNKASNYSGNWGALPDNQDRIIINPSNYANAPVINNDPSFSPASISLSNGASLTINRSVTTTYFEVGNGNNTVAIQSSRSLTVSEDFLLSSNNGTVVLSGDGGVAVNNDVIFENNSTTLTNNTTGNFNVQGDVVLDASASTLENSGNISIAGDLRTSGFQAAANRVENDVSGVLTIDGNIDFNGAANTVVNYGVVNQSGNFTGIDLLCDFQNRAGGTWNWFFTGGTPDPDMSTVLSANGTVVYGGAGDQPVLDVAYTNLVISGSGTKQLQGSTAVTGTLTLSSGKLALNNSDLIIGSSANIANASSLNYIITNGTGKLTQNGIGSGGRTGEVLFPIGTSTSSYTPLVINNSGTLDNYSVRLASAVYEDGYSGVIQTSDVVNKTWFIDEEVIGGSDVSLTFQWNDAENLSGFSPASVKVIHYNGTNWEVLATGGATGSGTYTMSALNVSSFSPFGIEGDAGTLPVELLFFQGSMQGDVAVLEWGTASELNNDYFTLERSSDLENFEAITTVKGKGTTEERQDYKYYDNHPSKGVAYYRLKQTDFDGTFTYSDVIRVNNIVLSEAPELNMYPVPNNGDQLTLRLTHLNSKEREASVFIYNTQGQVVHQQQVAIEDSNEIALNFKEKLPTGVYTLRVNTGQPLTKQFSVR</sequence>
<protein>
    <submittedName>
        <fullName evidence="3">T9SS type A sorting domain-containing protein</fullName>
    </submittedName>
</protein>
<gene>
    <name evidence="3" type="ORF">JMN32_26460</name>
</gene>
<evidence type="ECO:0000313" key="4">
    <source>
        <dbReference type="Proteomes" id="UP000614216"/>
    </source>
</evidence>
<comment type="caution">
    <text evidence="3">The sequence shown here is derived from an EMBL/GenBank/DDBJ whole genome shotgun (WGS) entry which is preliminary data.</text>
</comment>
<feature type="chain" id="PRO_5036944829" evidence="1">
    <location>
        <begin position="25"/>
        <end position="687"/>
    </location>
</feature>
<dbReference type="NCBIfam" id="TIGR04183">
    <property type="entry name" value="Por_Secre_tail"/>
    <property type="match status" value="1"/>
</dbReference>
<dbReference type="EMBL" id="JAEUGD010000067">
    <property type="protein sequence ID" value="MBL6449883.1"/>
    <property type="molecule type" value="Genomic_DNA"/>
</dbReference>
<evidence type="ECO:0000259" key="2">
    <source>
        <dbReference type="Pfam" id="PF18962"/>
    </source>
</evidence>
<name>A0A937KH70_9BACT</name>
<reference evidence="3" key="1">
    <citation type="submission" date="2021-01" db="EMBL/GenBank/DDBJ databases">
        <title>Fulvivirga kasyanovii gen. nov., sp nov., a novel member of the phylum Bacteroidetes isolated from seawater in a mussel farm.</title>
        <authorList>
            <person name="Zhao L.-H."/>
            <person name="Wang Z.-J."/>
        </authorList>
    </citation>
    <scope>NUCLEOTIDE SEQUENCE</scope>
    <source>
        <strain evidence="3">29W222</strain>
    </source>
</reference>
<feature type="domain" description="Secretion system C-terminal sorting" evidence="2">
    <location>
        <begin position="608"/>
        <end position="679"/>
    </location>
</feature>